<dbReference type="AlphaFoldDB" id="A0AAV2ADW3"/>
<feature type="non-terminal residue" evidence="1">
    <location>
        <position position="121"/>
    </location>
</feature>
<feature type="non-terminal residue" evidence="1">
    <location>
        <position position="1"/>
    </location>
</feature>
<evidence type="ECO:0000313" key="2">
    <source>
        <dbReference type="Proteomes" id="UP001497382"/>
    </source>
</evidence>
<gene>
    <name evidence="1" type="ORF">LARSCL_LOCUS11986</name>
</gene>
<organism evidence="1 2">
    <name type="scientific">Larinioides sclopetarius</name>
    <dbReference type="NCBI Taxonomy" id="280406"/>
    <lineage>
        <taxon>Eukaryota</taxon>
        <taxon>Metazoa</taxon>
        <taxon>Ecdysozoa</taxon>
        <taxon>Arthropoda</taxon>
        <taxon>Chelicerata</taxon>
        <taxon>Arachnida</taxon>
        <taxon>Araneae</taxon>
        <taxon>Araneomorphae</taxon>
        <taxon>Entelegynae</taxon>
        <taxon>Araneoidea</taxon>
        <taxon>Araneidae</taxon>
        <taxon>Larinioides</taxon>
    </lineage>
</organism>
<keyword evidence="2" id="KW-1185">Reference proteome</keyword>
<protein>
    <submittedName>
        <fullName evidence="1">Uncharacterized protein</fullName>
    </submittedName>
</protein>
<accession>A0AAV2ADW3</accession>
<evidence type="ECO:0000313" key="1">
    <source>
        <dbReference type="EMBL" id="CAL1282234.1"/>
    </source>
</evidence>
<sequence>IIEPKCVRRRGFKDKRKNTIWFFRPLVTADVIEKAEESVPTERLRLIVQFVCMYIDSHIYECTEIASEILRLIWCSIPDAYITYGELKRAFGEALSQELVDMYEFYCRAVGKINEYTEPRP</sequence>
<reference evidence="1 2" key="1">
    <citation type="submission" date="2024-04" db="EMBL/GenBank/DDBJ databases">
        <authorList>
            <person name="Rising A."/>
            <person name="Reimegard J."/>
            <person name="Sonavane S."/>
            <person name="Akerstrom W."/>
            <person name="Nylinder S."/>
            <person name="Hedman E."/>
            <person name="Kallberg Y."/>
        </authorList>
    </citation>
    <scope>NUCLEOTIDE SEQUENCE [LARGE SCALE GENOMIC DNA]</scope>
</reference>
<dbReference type="Proteomes" id="UP001497382">
    <property type="component" value="Unassembled WGS sequence"/>
</dbReference>
<name>A0AAV2ADW3_9ARAC</name>
<dbReference type="EMBL" id="CAXIEN010000153">
    <property type="protein sequence ID" value="CAL1282234.1"/>
    <property type="molecule type" value="Genomic_DNA"/>
</dbReference>
<proteinExistence type="predicted"/>
<comment type="caution">
    <text evidence="1">The sequence shown here is derived from an EMBL/GenBank/DDBJ whole genome shotgun (WGS) entry which is preliminary data.</text>
</comment>